<sequence>MEVKVKKQGEQMVVEELRRKVFEADVAWLLHKGYAHMMDQVIESVEFLLGVWQMKEKCMAANVEGGKQVIREHVVTDFASYLHLFELVMEGLCQLCNDPDAEENQPEGSSSKVGPSSGPLGK</sequence>
<reference evidence="2" key="1">
    <citation type="submission" date="2023-04" db="EMBL/GenBank/DDBJ databases">
        <authorList>
            <person name="Vijverberg K."/>
            <person name="Xiong W."/>
            <person name="Schranz E."/>
        </authorList>
    </citation>
    <scope>NUCLEOTIDE SEQUENCE</scope>
</reference>
<accession>A0AA36A4C1</accession>
<organism evidence="2 3">
    <name type="scientific">Lactuca saligna</name>
    <name type="common">Willowleaf lettuce</name>
    <dbReference type="NCBI Taxonomy" id="75948"/>
    <lineage>
        <taxon>Eukaryota</taxon>
        <taxon>Viridiplantae</taxon>
        <taxon>Streptophyta</taxon>
        <taxon>Embryophyta</taxon>
        <taxon>Tracheophyta</taxon>
        <taxon>Spermatophyta</taxon>
        <taxon>Magnoliopsida</taxon>
        <taxon>eudicotyledons</taxon>
        <taxon>Gunneridae</taxon>
        <taxon>Pentapetalae</taxon>
        <taxon>asterids</taxon>
        <taxon>campanulids</taxon>
        <taxon>Asterales</taxon>
        <taxon>Asteraceae</taxon>
        <taxon>Cichorioideae</taxon>
        <taxon>Cichorieae</taxon>
        <taxon>Lactucinae</taxon>
        <taxon>Lactuca</taxon>
    </lineage>
</organism>
<feature type="region of interest" description="Disordered" evidence="1">
    <location>
        <begin position="98"/>
        <end position="122"/>
    </location>
</feature>
<evidence type="ECO:0000313" key="3">
    <source>
        <dbReference type="Proteomes" id="UP001177003"/>
    </source>
</evidence>
<feature type="compositionally biased region" description="Low complexity" evidence="1">
    <location>
        <begin position="108"/>
        <end position="122"/>
    </location>
</feature>
<gene>
    <name evidence="2" type="ORF">LSALG_LOCUS41424</name>
</gene>
<dbReference type="Proteomes" id="UP001177003">
    <property type="component" value="Chromosome 9"/>
</dbReference>
<name>A0AA36A4C1_LACSI</name>
<proteinExistence type="predicted"/>
<evidence type="ECO:0000256" key="1">
    <source>
        <dbReference type="SAM" id="MobiDB-lite"/>
    </source>
</evidence>
<keyword evidence="3" id="KW-1185">Reference proteome</keyword>
<protein>
    <submittedName>
        <fullName evidence="2">Uncharacterized protein</fullName>
    </submittedName>
</protein>
<evidence type="ECO:0000313" key="2">
    <source>
        <dbReference type="EMBL" id="CAI9302962.1"/>
    </source>
</evidence>
<dbReference type="AlphaFoldDB" id="A0AA36A4C1"/>
<dbReference type="EMBL" id="OX465085">
    <property type="protein sequence ID" value="CAI9302962.1"/>
    <property type="molecule type" value="Genomic_DNA"/>
</dbReference>